<dbReference type="PANTHER" id="PTHR31084">
    <property type="entry name" value="ALPHA-L-FUCOSIDASE 2"/>
    <property type="match status" value="1"/>
</dbReference>
<dbReference type="Gene3D" id="2.60.40.1180">
    <property type="entry name" value="Golgi alpha-mannosidase II"/>
    <property type="match status" value="1"/>
</dbReference>
<dbReference type="EMBL" id="BARU01038535">
    <property type="protein sequence ID" value="GAH85707.1"/>
    <property type="molecule type" value="Genomic_DNA"/>
</dbReference>
<accession>X1IVG3</accession>
<dbReference type="AlphaFoldDB" id="X1IVG3"/>
<dbReference type="GO" id="GO:0005975">
    <property type="term" value="P:carbohydrate metabolic process"/>
    <property type="evidence" value="ECO:0007669"/>
    <property type="project" value="InterPro"/>
</dbReference>
<gene>
    <name evidence="2" type="ORF">S03H2_59878</name>
</gene>
<organism evidence="2">
    <name type="scientific">marine sediment metagenome</name>
    <dbReference type="NCBI Taxonomy" id="412755"/>
    <lineage>
        <taxon>unclassified sequences</taxon>
        <taxon>metagenomes</taxon>
        <taxon>ecological metagenomes</taxon>
    </lineage>
</organism>
<feature type="domain" description="Alpha fucosidase A-like C-terminal" evidence="1">
    <location>
        <begin position="81"/>
        <end position="159"/>
    </location>
</feature>
<dbReference type="PANTHER" id="PTHR31084:SF0">
    <property type="entry name" value="ALPHA-L-FUCOSIDASE 2"/>
    <property type="match status" value="1"/>
</dbReference>
<proteinExistence type="predicted"/>
<dbReference type="Pfam" id="PF21307">
    <property type="entry name" value="Glyco_hydro_95_C"/>
    <property type="match status" value="1"/>
</dbReference>
<feature type="non-terminal residue" evidence="2">
    <location>
        <position position="1"/>
    </location>
</feature>
<reference evidence="2" key="1">
    <citation type="journal article" date="2014" name="Front. Microbiol.">
        <title>High frequency of phylogenetically diverse reductive dehalogenase-homologous genes in deep subseafloor sedimentary metagenomes.</title>
        <authorList>
            <person name="Kawai M."/>
            <person name="Futagami T."/>
            <person name="Toyoda A."/>
            <person name="Takaki Y."/>
            <person name="Nishi S."/>
            <person name="Hori S."/>
            <person name="Arai W."/>
            <person name="Tsubouchi T."/>
            <person name="Morono Y."/>
            <person name="Uchiyama I."/>
            <person name="Ito T."/>
            <person name="Fujiyama A."/>
            <person name="Inagaki F."/>
            <person name="Takami H."/>
        </authorList>
    </citation>
    <scope>NUCLEOTIDE SEQUENCE</scope>
    <source>
        <strain evidence="2">Expedition CK06-06</strain>
    </source>
</reference>
<dbReference type="InterPro" id="IPR049053">
    <property type="entry name" value="AFCA-like_C"/>
</dbReference>
<dbReference type="InterPro" id="IPR008928">
    <property type="entry name" value="6-hairpin_glycosidase_sf"/>
</dbReference>
<name>X1IVG3_9ZZZZ</name>
<dbReference type="InterPro" id="IPR013780">
    <property type="entry name" value="Glyco_hydro_b"/>
</dbReference>
<dbReference type="SUPFAM" id="SSF48208">
    <property type="entry name" value="Six-hairpin glycosidases"/>
    <property type="match status" value="1"/>
</dbReference>
<comment type="caution">
    <text evidence="2">The sequence shown here is derived from an EMBL/GenBank/DDBJ whole genome shotgun (WGS) entry which is preliminary data.</text>
</comment>
<sequence length="179" mass="19737">EYKLDKHWRGSRSGFMSFGLVQLGQAATSLGDGDIAYECIQHLVNRFWLNNLASMHNHRTLFNMDISGGMPAVLIKMLVASDPGKIKLLPALPSKWAKGSVEGVLCRGQVEVKSLQWDSGRIIVSLISGKDQQVLLQAPSTIRNISILKGNTRIEHGENEMSRNISLAGGEEIKLEIEL</sequence>
<evidence type="ECO:0000259" key="1">
    <source>
        <dbReference type="Pfam" id="PF21307"/>
    </source>
</evidence>
<evidence type="ECO:0000313" key="2">
    <source>
        <dbReference type="EMBL" id="GAH85707.1"/>
    </source>
</evidence>
<protein>
    <recommendedName>
        <fullName evidence="1">Alpha fucosidase A-like C-terminal domain-containing protein</fullName>
    </recommendedName>
</protein>
<dbReference type="GO" id="GO:0004560">
    <property type="term" value="F:alpha-L-fucosidase activity"/>
    <property type="evidence" value="ECO:0007669"/>
    <property type="project" value="TreeGrafter"/>
</dbReference>